<sequence>MALFLLIGTALIQTVAANHAPLIPRQTQAPSSSAIDESSKCSSALLEIGSKAPKPPSEIADVQAEHFQTATASFDPVCGWQSAIPSSLASEYYTYQDKLISWFSMNSALIKSDATPCSESIDGVPRATEAQTTGGSSGSGSGGSGSGDSNDGEGQRSYVVHGSALGVAAVLGLAIAL</sequence>
<reference evidence="3" key="1">
    <citation type="journal article" date="2021" name="Nat. Commun.">
        <title>Genetic determinants of endophytism in the Arabidopsis root mycobiome.</title>
        <authorList>
            <person name="Mesny F."/>
            <person name="Miyauchi S."/>
            <person name="Thiergart T."/>
            <person name="Pickel B."/>
            <person name="Atanasova L."/>
            <person name="Karlsson M."/>
            <person name="Huettel B."/>
            <person name="Barry K.W."/>
            <person name="Haridas S."/>
            <person name="Chen C."/>
            <person name="Bauer D."/>
            <person name="Andreopoulos W."/>
            <person name="Pangilinan J."/>
            <person name="LaButti K."/>
            <person name="Riley R."/>
            <person name="Lipzen A."/>
            <person name="Clum A."/>
            <person name="Drula E."/>
            <person name="Henrissat B."/>
            <person name="Kohler A."/>
            <person name="Grigoriev I.V."/>
            <person name="Martin F.M."/>
            <person name="Hacquard S."/>
        </authorList>
    </citation>
    <scope>NUCLEOTIDE SEQUENCE</scope>
    <source>
        <strain evidence="3">MPI-CAGE-AT-0016</strain>
    </source>
</reference>
<protein>
    <recommendedName>
        <fullName evidence="5">Infection structure specific protein</fullName>
    </recommendedName>
</protein>
<dbReference type="Proteomes" id="UP000813385">
    <property type="component" value="Unassembled WGS sequence"/>
</dbReference>
<evidence type="ECO:0000256" key="1">
    <source>
        <dbReference type="SAM" id="MobiDB-lite"/>
    </source>
</evidence>
<evidence type="ECO:0000256" key="2">
    <source>
        <dbReference type="SAM" id="SignalP"/>
    </source>
</evidence>
<evidence type="ECO:0000313" key="3">
    <source>
        <dbReference type="EMBL" id="KAH7369252.1"/>
    </source>
</evidence>
<gene>
    <name evidence="3" type="ORF">B0T11DRAFT_296776</name>
</gene>
<evidence type="ECO:0000313" key="4">
    <source>
        <dbReference type="Proteomes" id="UP000813385"/>
    </source>
</evidence>
<keyword evidence="4" id="KW-1185">Reference proteome</keyword>
<organism evidence="3 4">
    <name type="scientific">Plectosphaerella cucumerina</name>
    <dbReference type="NCBI Taxonomy" id="40658"/>
    <lineage>
        <taxon>Eukaryota</taxon>
        <taxon>Fungi</taxon>
        <taxon>Dikarya</taxon>
        <taxon>Ascomycota</taxon>
        <taxon>Pezizomycotina</taxon>
        <taxon>Sordariomycetes</taxon>
        <taxon>Hypocreomycetidae</taxon>
        <taxon>Glomerellales</taxon>
        <taxon>Plectosphaerellaceae</taxon>
        <taxon>Plectosphaerella</taxon>
    </lineage>
</organism>
<feature type="chain" id="PRO_5035454836" description="Infection structure specific protein" evidence="2">
    <location>
        <begin position="18"/>
        <end position="177"/>
    </location>
</feature>
<dbReference type="EMBL" id="JAGPXD010000002">
    <property type="protein sequence ID" value="KAH7369252.1"/>
    <property type="molecule type" value="Genomic_DNA"/>
</dbReference>
<proteinExistence type="predicted"/>
<dbReference type="AlphaFoldDB" id="A0A8K0X6U4"/>
<name>A0A8K0X6U4_9PEZI</name>
<comment type="caution">
    <text evidence="3">The sequence shown here is derived from an EMBL/GenBank/DDBJ whole genome shotgun (WGS) entry which is preliminary data.</text>
</comment>
<keyword evidence="2" id="KW-0732">Signal</keyword>
<feature type="signal peptide" evidence="2">
    <location>
        <begin position="1"/>
        <end position="17"/>
    </location>
</feature>
<feature type="compositionally biased region" description="Gly residues" evidence="1">
    <location>
        <begin position="135"/>
        <end position="146"/>
    </location>
</feature>
<dbReference type="OrthoDB" id="4747107at2759"/>
<feature type="region of interest" description="Disordered" evidence="1">
    <location>
        <begin position="120"/>
        <end position="155"/>
    </location>
</feature>
<evidence type="ECO:0008006" key="5">
    <source>
        <dbReference type="Google" id="ProtNLM"/>
    </source>
</evidence>
<accession>A0A8K0X6U4</accession>